<keyword evidence="3" id="KW-1185">Reference proteome</keyword>
<keyword evidence="2" id="KW-1133">Transmembrane helix</keyword>
<evidence type="ECO:0000256" key="1">
    <source>
        <dbReference type="SAM" id="MobiDB-lite"/>
    </source>
</evidence>
<protein>
    <submittedName>
        <fullName evidence="4">Uncharacterized protein LOC111099861</fullName>
    </submittedName>
</protein>
<dbReference type="AlphaFoldDB" id="A0A8B8A7B2"/>
<dbReference type="OrthoDB" id="6157612at2759"/>
<dbReference type="Proteomes" id="UP000694844">
    <property type="component" value="Chromosome 1"/>
</dbReference>
<evidence type="ECO:0000313" key="3">
    <source>
        <dbReference type="Proteomes" id="UP000694844"/>
    </source>
</evidence>
<evidence type="ECO:0000256" key="2">
    <source>
        <dbReference type="SAM" id="Phobius"/>
    </source>
</evidence>
<sequence>MPLMVMSIHEDLFQFSALQLLISPQHHLMKLHISPIPIGSQPVYNDPNEPGTSEPVTSYIYTPKSHPSPTMSQHNSKKLSESPPCLQEKKPLQKDPSDPAKYADIFVNKKRERECLLVTKQSKTPGIQLLNSTLSLVFTDKELGESSGMGLKRHNGNPGKPVLDSLKIEAIKRMSITIASIIIGNVSHLLLSTIRFQIRYVMSDRR</sequence>
<feature type="transmembrane region" description="Helical" evidence="2">
    <location>
        <begin position="174"/>
        <end position="196"/>
    </location>
</feature>
<dbReference type="GeneID" id="111099861"/>
<gene>
    <name evidence="4" type="primary">LOC111099861</name>
</gene>
<keyword evidence="2" id="KW-0812">Transmembrane</keyword>
<name>A0A8B8A7B2_CRAVI</name>
<keyword evidence="2" id="KW-0472">Membrane</keyword>
<reference evidence="4" key="2">
    <citation type="submission" date="2025-08" db="UniProtKB">
        <authorList>
            <consortium name="RefSeq"/>
        </authorList>
    </citation>
    <scope>IDENTIFICATION</scope>
    <source>
        <tissue evidence="4">Whole sample</tissue>
    </source>
</reference>
<feature type="region of interest" description="Disordered" evidence="1">
    <location>
        <begin position="42"/>
        <end position="100"/>
    </location>
</feature>
<dbReference type="KEGG" id="cvn:111099861"/>
<feature type="compositionally biased region" description="Polar residues" evidence="1">
    <location>
        <begin position="50"/>
        <end position="74"/>
    </location>
</feature>
<feature type="compositionally biased region" description="Basic and acidic residues" evidence="1">
    <location>
        <begin position="87"/>
        <end position="98"/>
    </location>
</feature>
<reference evidence="3" key="1">
    <citation type="submission" date="2024-06" db="UniProtKB">
        <authorList>
            <consortium name="RefSeq"/>
        </authorList>
    </citation>
    <scope>NUCLEOTIDE SEQUENCE [LARGE SCALE GENOMIC DNA]</scope>
</reference>
<dbReference type="RefSeq" id="XP_022287045.1">
    <property type="nucleotide sequence ID" value="XM_022431337.1"/>
</dbReference>
<evidence type="ECO:0000313" key="4">
    <source>
        <dbReference type="RefSeq" id="XP_022287045.1"/>
    </source>
</evidence>
<accession>A0A8B8A7B2</accession>
<organism evidence="3 4">
    <name type="scientific">Crassostrea virginica</name>
    <name type="common">Eastern oyster</name>
    <dbReference type="NCBI Taxonomy" id="6565"/>
    <lineage>
        <taxon>Eukaryota</taxon>
        <taxon>Metazoa</taxon>
        <taxon>Spiralia</taxon>
        <taxon>Lophotrochozoa</taxon>
        <taxon>Mollusca</taxon>
        <taxon>Bivalvia</taxon>
        <taxon>Autobranchia</taxon>
        <taxon>Pteriomorphia</taxon>
        <taxon>Ostreida</taxon>
        <taxon>Ostreoidea</taxon>
        <taxon>Ostreidae</taxon>
        <taxon>Crassostrea</taxon>
    </lineage>
</organism>
<proteinExistence type="predicted"/>